<dbReference type="PhylomeDB" id="A0A0G4FBA6"/>
<dbReference type="CDD" id="cd14792">
    <property type="entry name" value="GH27"/>
    <property type="match status" value="1"/>
</dbReference>
<evidence type="ECO:0000256" key="5">
    <source>
        <dbReference type="SAM" id="MobiDB-lite"/>
    </source>
</evidence>
<dbReference type="VEuPathDB" id="CryptoDB:Vbra_14926"/>
<dbReference type="PRINTS" id="PR00740">
    <property type="entry name" value="GLHYDRLASE27"/>
</dbReference>
<dbReference type="AlphaFoldDB" id="A0A0G4FBA6"/>
<evidence type="ECO:0000313" key="6">
    <source>
        <dbReference type="EMBL" id="CEM10234.1"/>
    </source>
</evidence>
<comment type="similarity">
    <text evidence="1 4">Belongs to the glycosyl hydrolase 27 family.</text>
</comment>
<evidence type="ECO:0000256" key="1">
    <source>
        <dbReference type="ARBA" id="ARBA00009743"/>
    </source>
</evidence>
<dbReference type="Proteomes" id="UP000041254">
    <property type="component" value="Unassembled WGS sequence"/>
</dbReference>
<accession>A0A0G4FBA6</accession>
<dbReference type="SUPFAM" id="SSF51011">
    <property type="entry name" value="Glycosyl hydrolase domain"/>
    <property type="match status" value="1"/>
</dbReference>
<dbReference type="Gene3D" id="3.20.20.70">
    <property type="entry name" value="Aldolase class I"/>
    <property type="match status" value="1"/>
</dbReference>
<evidence type="ECO:0000256" key="4">
    <source>
        <dbReference type="RuleBase" id="RU361168"/>
    </source>
</evidence>
<organism evidence="6 7">
    <name type="scientific">Vitrella brassicaformis (strain CCMP3155)</name>
    <dbReference type="NCBI Taxonomy" id="1169540"/>
    <lineage>
        <taxon>Eukaryota</taxon>
        <taxon>Sar</taxon>
        <taxon>Alveolata</taxon>
        <taxon>Colpodellida</taxon>
        <taxon>Vitrellaceae</taxon>
        <taxon>Vitrella</taxon>
    </lineage>
</organism>
<dbReference type="InterPro" id="IPR002241">
    <property type="entry name" value="Glyco_hydro_27"/>
</dbReference>
<keyword evidence="7" id="KW-1185">Reference proteome</keyword>
<name>A0A0G4FBA6_VITBC</name>
<proteinExistence type="inferred from homology"/>
<evidence type="ECO:0000256" key="2">
    <source>
        <dbReference type="ARBA" id="ARBA00022801"/>
    </source>
</evidence>
<dbReference type="EMBL" id="CDMY01000403">
    <property type="protein sequence ID" value="CEM10234.1"/>
    <property type="molecule type" value="Genomic_DNA"/>
</dbReference>
<dbReference type="InterPro" id="IPR013785">
    <property type="entry name" value="Aldolase_TIM"/>
</dbReference>
<dbReference type="GO" id="GO:0005975">
    <property type="term" value="P:carbohydrate metabolic process"/>
    <property type="evidence" value="ECO:0007669"/>
    <property type="project" value="InterPro"/>
</dbReference>
<dbReference type="InParanoid" id="A0A0G4FBA6"/>
<dbReference type="OrthoDB" id="5795902at2759"/>
<dbReference type="SUPFAM" id="SSF51445">
    <property type="entry name" value="(Trans)glycosidases"/>
    <property type="match status" value="1"/>
</dbReference>
<sequence length="451" mass="51295">MGWNSWNAFGISPRLIEPIIEQTADLMVSLGLRDAGYRYLNIDDGWQGERDSDSRITVDAQRFPSGFKHLADYAHAKGLLFGLYSDAGTHTCGGKEGSLGYEDIDARTYADWGVDYLKYDNCFNRFLPIRPRFEKMRDALNATGRPIFYSLCEWGVDDVWEWGASVGNSWRVTDDLMDHWDSLAHNADDASQLHQHAGPGSWNDWDMLQVGNGGLRWIEEQAHFAMWCLSKSPLVIGTDLRKISPDALALLKNEELIAVHQDPLGKAARLAWHKGPYRVFSAPLADGSVAVVIWNRHTHFNAYFYDDGSQCNYTTATFPIPKKLMNHTEYFKPPPDHHPHTRRRRRLQDERGDTSVPPDDTNGWDPPCKDNPRGNTVQVRLAWFAADMNLDTVKGVRVRDMLLKQDMGTRMGDSFPIDVRNHGARALRLTPVYDGNHQQQQQQQADIVHYA</sequence>
<keyword evidence="4" id="KW-1015">Disulfide bond</keyword>
<protein>
    <recommendedName>
        <fullName evidence="4">Alpha-galactosidase</fullName>
        <ecNumber evidence="4">3.2.1.22</ecNumber>
    </recommendedName>
    <alternativeName>
        <fullName evidence="4">Melibiase</fullName>
    </alternativeName>
</protein>
<dbReference type="FunFam" id="3.20.20.70:FF:000197">
    <property type="entry name" value="Alpha-galactosidase"/>
    <property type="match status" value="1"/>
</dbReference>
<comment type="catalytic activity">
    <reaction evidence="4">
        <text>Hydrolysis of terminal, non-reducing alpha-D-galactose residues in alpha-D-galactosides, including galactose oligosaccharides, galactomannans and galactolipids.</text>
        <dbReference type="EC" id="3.2.1.22"/>
    </reaction>
</comment>
<dbReference type="GO" id="GO:0004557">
    <property type="term" value="F:alpha-galactosidase activity"/>
    <property type="evidence" value="ECO:0007669"/>
    <property type="project" value="UniProtKB-EC"/>
</dbReference>
<dbReference type="Pfam" id="PF16499">
    <property type="entry name" value="Melibiase_2"/>
    <property type="match status" value="1"/>
</dbReference>
<dbReference type="STRING" id="1169540.A0A0G4FBA6"/>
<keyword evidence="2 4" id="KW-0378">Hydrolase</keyword>
<evidence type="ECO:0000313" key="7">
    <source>
        <dbReference type="Proteomes" id="UP000041254"/>
    </source>
</evidence>
<keyword evidence="3 4" id="KW-0326">Glycosidase</keyword>
<dbReference type="PROSITE" id="PS00512">
    <property type="entry name" value="ALPHA_GALACTOSIDASE"/>
    <property type="match status" value="1"/>
</dbReference>
<dbReference type="EC" id="3.2.1.22" evidence="4"/>
<gene>
    <name evidence="6" type="ORF">Vbra_14926</name>
</gene>
<dbReference type="PANTHER" id="PTHR11452:SF75">
    <property type="entry name" value="ALPHA-GALACTOSIDASE MEL1"/>
    <property type="match status" value="1"/>
</dbReference>
<reference evidence="6 7" key="1">
    <citation type="submission" date="2014-11" db="EMBL/GenBank/DDBJ databases">
        <authorList>
            <person name="Zhu J."/>
            <person name="Qi W."/>
            <person name="Song R."/>
        </authorList>
    </citation>
    <scope>NUCLEOTIDE SEQUENCE [LARGE SCALE GENOMIC DNA]</scope>
</reference>
<evidence type="ECO:0000256" key="3">
    <source>
        <dbReference type="ARBA" id="ARBA00023295"/>
    </source>
</evidence>
<feature type="region of interest" description="Disordered" evidence="5">
    <location>
        <begin position="327"/>
        <end position="373"/>
    </location>
</feature>
<dbReference type="InterPro" id="IPR000111">
    <property type="entry name" value="Glyco_hydro_27/36_CS"/>
</dbReference>
<dbReference type="OMA" id="DRYPPMR"/>
<dbReference type="InterPro" id="IPR017853">
    <property type="entry name" value="GH"/>
</dbReference>
<dbReference type="PANTHER" id="PTHR11452">
    <property type="entry name" value="ALPHA-GALACTOSIDASE/ALPHA-N-ACETYLGALACTOSAMINIDASE"/>
    <property type="match status" value="1"/>
</dbReference>